<gene>
    <name evidence="2" type="ORF">MGAL_10B091781</name>
</gene>
<dbReference type="Proteomes" id="UP000596742">
    <property type="component" value="Unassembled WGS sequence"/>
</dbReference>
<dbReference type="OrthoDB" id="6070444at2759"/>
<feature type="coiled-coil region" evidence="1">
    <location>
        <begin position="39"/>
        <end position="73"/>
    </location>
</feature>
<keyword evidence="1" id="KW-0175">Coiled coil</keyword>
<dbReference type="Gene3D" id="3.30.70.1820">
    <property type="entry name" value="L1 transposable element, RRM domain"/>
    <property type="match status" value="1"/>
</dbReference>
<dbReference type="AlphaFoldDB" id="A0A8B6C3H8"/>
<accession>A0A8B6C3H8</accession>
<evidence type="ECO:0000313" key="3">
    <source>
        <dbReference type="Proteomes" id="UP000596742"/>
    </source>
</evidence>
<name>A0A8B6C3H8_MYTGA</name>
<keyword evidence="3" id="KW-1185">Reference proteome</keyword>
<protein>
    <submittedName>
        <fullName evidence="2">Uncharacterized protein</fullName>
    </submittedName>
</protein>
<evidence type="ECO:0000313" key="2">
    <source>
        <dbReference type="EMBL" id="VDH99704.1"/>
    </source>
</evidence>
<evidence type="ECO:0000256" key="1">
    <source>
        <dbReference type="SAM" id="Coils"/>
    </source>
</evidence>
<reference evidence="2" key="1">
    <citation type="submission" date="2018-11" db="EMBL/GenBank/DDBJ databases">
        <authorList>
            <person name="Alioto T."/>
            <person name="Alioto T."/>
        </authorList>
    </citation>
    <scope>NUCLEOTIDE SEQUENCE</scope>
</reference>
<sequence length="268" mass="31165">MATVESISELKQLIIGIDGKVGILSNKLDNIEDRFTRIVTEIKSEVDEVKTDVKNTKLEVQKLREDHLELEKGVGHIELEINRVADKKLNIFRTSLEKKISILHEQQVLLEKHERKYNALVYGVPESDHEDIFAVLNTFFTQDLKIDKEKADSFPIANAHRIPSRQTSDQIKRPSPIIVRFIHHGDKQYVLSKGYNLSNKHMRIVDDLPPVMKESRHELAKLAYTIRNEEHLQTRIKVVGTRLLLQTRTNSKDNWFLRREALCCLPYK</sequence>
<dbReference type="EMBL" id="UYJE01001169">
    <property type="protein sequence ID" value="VDH99704.1"/>
    <property type="molecule type" value="Genomic_DNA"/>
</dbReference>
<comment type="caution">
    <text evidence="2">The sequence shown here is derived from an EMBL/GenBank/DDBJ whole genome shotgun (WGS) entry which is preliminary data.</text>
</comment>
<organism evidence="2 3">
    <name type="scientific">Mytilus galloprovincialis</name>
    <name type="common">Mediterranean mussel</name>
    <dbReference type="NCBI Taxonomy" id="29158"/>
    <lineage>
        <taxon>Eukaryota</taxon>
        <taxon>Metazoa</taxon>
        <taxon>Spiralia</taxon>
        <taxon>Lophotrochozoa</taxon>
        <taxon>Mollusca</taxon>
        <taxon>Bivalvia</taxon>
        <taxon>Autobranchia</taxon>
        <taxon>Pteriomorphia</taxon>
        <taxon>Mytilida</taxon>
        <taxon>Mytiloidea</taxon>
        <taxon>Mytilidae</taxon>
        <taxon>Mytilinae</taxon>
        <taxon>Mytilus</taxon>
    </lineage>
</organism>
<proteinExistence type="predicted"/>